<organism evidence="2 3">
    <name type="scientific">Paractinoplanes pyxinae</name>
    <dbReference type="NCBI Taxonomy" id="2997416"/>
    <lineage>
        <taxon>Bacteria</taxon>
        <taxon>Bacillati</taxon>
        <taxon>Actinomycetota</taxon>
        <taxon>Actinomycetes</taxon>
        <taxon>Micromonosporales</taxon>
        <taxon>Micromonosporaceae</taxon>
        <taxon>Paractinoplanes</taxon>
    </lineage>
</organism>
<reference evidence="2" key="1">
    <citation type="submission" date="2022-11" db="EMBL/GenBank/DDBJ databases">
        <authorList>
            <person name="Somphong A."/>
            <person name="Phongsopitanun W."/>
        </authorList>
    </citation>
    <scope>NUCLEOTIDE SEQUENCE</scope>
    <source>
        <strain evidence="2">Pm04-4</strain>
    </source>
</reference>
<dbReference type="Pfam" id="PF22553">
    <property type="entry name" value="TY-Chap2"/>
    <property type="match status" value="1"/>
</dbReference>
<keyword evidence="3" id="KW-1185">Reference proteome</keyword>
<dbReference type="EMBL" id="JAPNTZ010000001">
    <property type="protein sequence ID" value="MCY1136385.1"/>
    <property type="molecule type" value="Genomic_DNA"/>
</dbReference>
<evidence type="ECO:0000313" key="3">
    <source>
        <dbReference type="Proteomes" id="UP001151002"/>
    </source>
</evidence>
<protein>
    <recommendedName>
        <fullName evidence="1">T3SS peptide-binding chaperone domain-containing protein</fullName>
    </recommendedName>
</protein>
<evidence type="ECO:0000313" key="2">
    <source>
        <dbReference type="EMBL" id="MCY1136385.1"/>
    </source>
</evidence>
<dbReference type="InterPro" id="IPR054445">
    <property type="entry name" value="T3SS_chaperone_dom"/>
</dbReference>
<sequence length="66" mass="7243">MADDACRPSGFYRFWGVLRDEEPVAVLDTDGFVYVGRQVLHLPTLYQAHDRRIGPAAAAALGTVLP</sequence>
<dbReference type="RefSeq" id="WP_267560098.1">
    <property type="nucleotide sequence ID" value="NZ_JAPNTZ010000001.1"/>
</dbReference>
<comment type="caution">
    <text evidence="2">The sequence shown here is derived from an EMBL/GenBank/DDBJ whole genome shotgun (WGS) entry which is preliminary data.</text>
</comment>
<dbReference type="Proteomes" id="UP001151002">
    <property type="component" value="Unassembled WGS sequence"/>
</dbReference>
<gene>
    <name evidence="2" type="ORF">OWR29_00120</name>
</gene>
<feature type="domain" description="T3SS peptide-binding chaperone" evidence="1">
    <location>
        <begin position="11"/>
        <end position="66"/>
    </location>
</feature>
<accession>A0ABT4AQ70</accession>
<name>A0ABT4AQ70_9ACTN</name>
<evidence type="ECO:0000259" key="1">
    <source>
        <dbReference type="Pfam" id="PF22553"/>
    </source>
</evidence>
<proteinExistence type="predicted"/>